<feature type="region of interest" description="Disordered" evidence="1">
    <location>
        <begin position="1"/>
        <end position="21"/>
    </location>
</feature>
<keyword evidence="3" id="KW-1185">Reference proteome</keyword>
<dbReference type="Proteomes" id="UP001057498">
    <property type="component" value="Chromosome"/>
</dbReference>
<organism evidence="2 3">
    <name type="scientific">Sphaerotilus microaerophilus</name>
    <dbReference type="NCBI Taxonomy" id="2914710"/>
    <lineage>
        <taxon>Bacteria</taxon>
        <taxon>Pseudomonadati</taxon>
        <taxon>Pseudomonadota</taxon>
        <taxon>Betaproteobacteria</taxon>
        <taxon>Burkholderiales</taxon>
        <taxon>Sphaerotilaceae</taxon>
        <taxon>Sphaerotilus</taxon>
    </lineage>
</organism>
<sequence length="127" mass="13770">MANTKKTGTAGAGEAAALPNAEPAPQFQAFRWMNPIRPGESLPLHPLLADVETTRNLIGGVSVILGMFEREAIDRGFQEEDGSPVAPMFSEPDRAELLRMCIGICGVLQGRADETIEWANKKRGAHR</sequence>
<accession>A0ABN6PPN0</accession>
<name>A0ABN6PPN0_9BURK</name>
<dbReference type="RefSeq" id="WP_251970354.1">
    <property type="nucleotide sequence ID" value="NZ_AP025730.1"/>
</dbReference>
<protein>
    <recommendedName>
        <fullName evidence="4">Tail assembly chaperone</fullName>
    </recommendedName>
</protein>
<proteinExistence type="predicted"/>
<evidence type="ECO:0000313" key="3">
    <source>
        <dbReference type="Proteomes" id="UP001057498"/>
    </source>
</evidence>
<reference evidence="2" key="1">
    <citation type="submission" date="2022-04" db="EMBL/GenBank/DDBJ databases">
        <title>Whole genome sequence of Sphaerotilus sp. FB-5.</title>
        <authorList>
            <person name="Takeda M."/>
            <person name="Narihara S."/>
            <person name="Akimoto M."/>
            <person name="Akimoto R."/>
            <person name="Nishiyashiki S."/>
            <person name="Murakami T."/>
        </authorList>
    </citation>
    <scope>NUCLEOTIDE SEQUENCE</scope>
    <source>
        <strain evidence="2">FB-5</strain>
    </source>
</reference>
<evidence type="ECO:0008006" key="4">
    <source>
        <dbReference type="Google" id="ProtNLM"/>
    </source>
</evidence>
<evidence type="ECO:0000313" key="2">
    <source>
        <dbReference type="EMBL" id="BDI07134.1"/>
    </source>
</evidence>
<gene>
    <name evidence="2" type="ORF">CATMQ487_41040</name>
</gene>
<dbReference type="EMBL" id="AP025730">
    <property type="protein sequence ID" value="BDI07134.1"/>
    <property type="molecule type" value="Genomic_DNA"/>
</dbReference>
<evidence type="ECO:0000256" key="1">
    <source>
        <dbReference type="SAM" id="MobiDB-lite"/>
    </source>
</evidence>